<reference evidence="1" key="1">
    <citation type="submission" date="2021-02" db="EMBL/GenBank/DDBJ databases">
        <authorList>
            <person name="Nowell W R."/>
        </authorList>
    </citation>
    <scope>NUCLEOTIDE SEQUENCE</scope>
</reference>
<dbReference type="EMBL" id="CAJNOJ010001312">
    <property type="protein sequence ID" value="CAF1549006.1"/>
    <property type="molecule type" value="Genomic_DNA"/>
</dbReference>
<evidence type="ECO:0000313" key="1">
    <source>
        <dbReference type="EMBL" id="CAF1549006.1"/>
    </source>
</evidence>
<name>A0A815WHN2_ADIRI</name>
<comment type="caution">
    <text evidence="1">The sequence shown here is derived from an EMBL/GenBank/DDBJ whole genome shotgun (WGS) entry which is preliminary data.</text>
</comment>
<dbReference type="AlphaFoldDB" id="A0A815WHN2"/>
<protein>
    <submittedName>
        <fullName evidence="1">Uncharacterized protein</fullName>
    </submittedName>
</protein>
<accession>A0A815WHN2</accession>
<dbReference type="Proteomes" id="UP000663852">
    <property type="component" value="Unassembled WGS sequence"/>
</dbReference>
<gene>
    <name evidence="1" type="ORF">EDS130_LOCUS45866</name>
</gene>
<organism evidence="1 2">
    <name type="scientific">Adineta ricciae</name>
    <name type="common">Rotifer</name>
    <dbReference type="NCBI Taxonomy" id="249248"/>
    <lineage>
        <taxon>Eukaryota</taxon>
        <taxon>Metazoa</taxon>
        <taxon>Spiralia</taxon>
        <taxon>Gnathifera</taxon>
        <taxon>Rotifera</taxon>
        <taxon>Eurotatoria</taxon>
        <taxon>Bdelloidea</taxon>
        <taxon>Adinetida</taxon>
        <taxon>Adinetidae</taxon>
        <taxon>Adineta</taxon>
    </lineage>
</organism>
<evidence type="ECO:0000313" key="2">
    <source>
        <dbReference type="Proteomes" id="UP000663852"/>
    </source>
</evidence>
<proteinExistence type="predicted"/>
<sequence length="394" mass="46910">MADGNNDVKEKGYQRETASPTLSHFGIDHVMEFPKTTVDLSWNIKPTEEETCTHQKESEIRIQIDQIPQFLFKQHPAFEQLVKHILKAFRTQMIPSNDLDSLHEIAILLQKIMMLQADQSLWTAYLQSGRGELSSQIAIISLPAFSCCIWPKELKTMLKLKSDDRAEENRLYHNFVTRHLSKLDSQLKECQHKLLVTSNNYPNYSFTIQHIIMDYIEEHMKSFRAYIQHQIELVHYDYYIRALKIKYMQINPSNYQIQMLKDICEVKYALALLEQESQLLTEQVAYYNSLDQSKLFDFIPQTGIHEQVLYKYKHIALEARAELFELYRRSIQEEKIEYTNKHDDLMKEMWWNYHSDDVNYQMSANMIELIGQRCHIIQQRLQCIYNFKKQFKSL</sequence>